<feature type="domain" description="Tim10-like" evidence="3">
    <location>
        <begin position="53"/>
        <end position="113"/>
    </location>
</feature>
<sequence length="123" mass="13178">MPFWSRSKEEPAAPAEKSLNFSDDSMGGSSFGSGADDTLMTQSSAMGDLQEFSIALRQQIMVQQVINTLTDKAFDKCITGKPGDDGLTGKEVGCVNAVVCKWLDTNEFMNGRIARKMGGGGQM</sequence>
<dbReference type="InterPro" id="IPR004217">
    <property type="entry name" value="Tim10-like"/>
</dbReference>
<keyword evidence="1" id="KW-0653">Protein transport</keyword>
<comment type="domain">
    <text evidence="1">The twin CX3C motif contains 4 conserved Cys residues that form 2 disulfide bonds in the mitochondrial intermembrane space.</text>
</comment>
<dbReference type="SUPFAM" id="SSF144122">
    <property type="entry name" value="Tim10-like"/>
    <property type="match status" value="1"/>
</dbReference>
<evidence type="ECO:0000256" key="1">
    <source>
        <dbReference type="RuleBase" id="RU367043"/>
    </source>
</evidence>
<comment type="caution">
    <text evidence="4">The sequence shown here is derived from an EMBL/GenBank/DDBJ whole genome shotgun (WGS) entry which is preliminary data.</text>
</comment>
<dbReference type="Gene3D" id="1.10.287.810">
    <property type="entry name" value="Mitochondrial import inner membrane translocase subunit tim13 like domains"/>
    <property type="match status" value="1"/>
</dbReference>
<organism evidence="4 5">
    <name type="scientific">Cyclotella atomus</name>
    <dbReference type="NCBI Taxonomy" id="382360"/>
    <lineage>
        <taxon>Eukaryota</taxon>
        <taxon>Sar</taxon>
        <taxon>Stramenopiles</taxon>
        <taxon>Ochrophyta</taxon>
        <taxon>Bacillariophyta</taxon>
        <taxon>Coscinodiscophyceae</taxon>
        <taxon>Thalassiosirophycidae</taxon>
        <taxon>Stephanodiscales</taxon>
        <taxon>Stephanodiscaceae</taxon>
        <taxon>Cyclotella</taxon>
    </lineage>
</organism>
<protein>
    <recommendedName>
        <fullName evidence="1">Mitochondrial import inner membrane translocase subunit</fullName>
    </recommendedName>
</protein>
<gene>
    <name evidence="4" type="ORF">ACHAWO_011979</name>
</gene>
<keyword evidence="1" id="KW-0472">Membrane</keyword>
<evidence type="ECO:0000256" key="2">
    <source>
        <dbReference type="SAM" id="MobiDB-lite"/>
    </source>
</evidence>
<dbReference type="Proteomes" id="UP001530400">
    <property type="component" value="Unassembled WGS sequence"/>
</dbReference>
<keyword evidence="1" id="KW-0496">Mitochondrion</keyword>
<keyword evidence="5" id="KW-1185">Reference proteome</keyword>
<evidence type="ECO:0000313" key="4">
    <source>
        <dbReference type="EMBL" id="KAL3785234.1"/>
    </source>
</evidence>
<feature type="compositionally biased region" description="Basic and acidic residues" evidence="2">
    <location>
        <begin position="1"/>
        <end position="11"/>
    </location>
</feature>
<dbReference type="AlphaFoldDB" id="A0ABD3PBW5"/>
<comment type="function">
    <text evidence="1">Mitochondrial intermembrane chaperone that participates in the import and insertion of some multi-pass transmembrane proteins into the mitochondrial inner membrane. Also required for the transfer of beta-barrel precursors from the TOM complex to the sorting and assembly machinery (SAM complex) of the outer membrane. Acts as a chaperone-like protein that protects the hydrophobic precursors from aggregation and guide them through the mitochondrial intermembrane space.</text>
</comment>
<comment type="similarity">
    <text evidence="1">Belongs to the small Tim family.</text>
</comment>
<dbReference type="Pfam" id="PF02953">
    <property type="entry name" value="zf-Tim10_DDP"/>
    <property type="match status" value="1"/>
</dbReference>
<comment type="subcellular location">
    <subcellularLocation>
        <location evidence="1">Mitochondrion inner membrane</location>
        <topology evidence="1">Peripheral membrane protein</topology>
        <orientation evidence="1">Intermembrane side</orientation>
    </subcellularLocation>
</comment>
<dbReference type="GO" id="GO:0005743">
    <property type="term" value="C:mitochondrial inner membrane"/>
    <property type="evidence" value="ECO:0007669"/>
    <property type="project" value="UniProtKB-SubCell"/>
</dbReference>
<name>A0ABD3PBW5_9STRA</name>
<comment type="subunit">
    <text evidence="1">Heterohexamer.</text>
</comment>
<keyword evidence="1" id="KW-0811">Translocation</keyword>
<feature type="region of interest" description="Disordered" evidence="2">
    <location>
        <begin position="1"/>
        <end position="39"/>
    </location>
</feature>
<keyword evidence="1" id="KW-0143">Chaperone</keyword>
<accession>A0ABD3PBW5</accession>
<evidence type="ECO:0000259" key="3">
    <source>
        <dbReference type="Pfam" id="PF02953"/>
    </source>
</evidence>
<dbReference type="InterPro" id="IPR035427">
    <property type="entry name" value="Tim10-like_dom_sf"/>
</dbReference>
<dbReference type="EMBL" id="JALLPJ020000700">
    <property type="protein sequence ID" value="KAL3785234.1"/>
    <property type="molecule type" value="Genomic_DNA"/>
</dbReference>
<proteinExistence type="inferred from homology"/>
<reference evidence="4 5" key="1">
    <citation type="submission" date="2024-10" db="EMBL/GenBank/DDBJ databases">
        <title>Updated reference genomes for cyclostephanoid diatoms.</title>
        <authorList>
            <person name="Roberts W.R."/>
            <person name="Alverson A.J."/>
        </authorList>
    </citation>
    <scope>NUCLEOTIDE SEQUENCE [LARGE SCALE GENOMIC DNA]</scope>
    <source>
        <strain evidence="4 5">AJA010-31</strain>
    </source>
</reference>
<keyword evidence="1" id="KW-0999">Mitochondrion inner membrane</keyword>
<keyword evidence="1" id="KW-1015">Disulfide bond</keyword>
<keyword evidence="1" id="KW-0813">Transport</keyword>
<dbReference type="GO" id="GO:0015031">
    <property type="term" value="P:protein transport"/>
    <property type="evidence" value="ECO:0007669"/>
    <property type="project" value="UniProtKB-KW"/>
</dbReference>
<feature type="compositionally biased region" description="Low complexity" evidence="2">
    <location>
        <begin position="22"/>
        <end position="37"/>
    </location>
</feature>
<evidence type="ECO:0000313" key="5">
    <source>
        <dbReference type="Proteomes" id="UP001530400"/>
    </source>
</evidence>